<gene>
    <name evidence="1" type="ORF">APU01nite_21860</name>
    <name evidence="2" type="ORF">SAMN04488100_1399</name>
</gene>
<reference evidence="2 3" key="1">
    <citation type="submission" date="2016-10" db="EMBL/GenBank/DDBJ databases">
        <authorList>
            <person name="de Groot N.N."/>
        </authorList>
    </citation>
    <scope>NUCLEOTIDE SEQUENCE [LARGE SCALE GENOMIC DNA]</scope>
    <source>
        <strain evidence="2 3">DSM 19182</strain>
    </source>
</reference>
<protein>
    <submittedName>
        <fullName evidence="2">Uncharacterized protein</fullName>
    </submittedName>
</protein>
<evidence type="ECO:0000313" key="1">
    <source>
        <dbReference type="EMBL" id="GEK90147.1"/>
    </source>
</evidence>
<reference evidence="1 4" key="2">
    <citation type="submission" date="2019-07" db="EMBL/GenBank/DDBJ databases">
        <title>Whole genome shotgun sequence of Alkalibacterium putridalgicola NBRC 103243.</title>
        <authorList>
            <person name="Hosoyama A."/>
            <person name="Uohara A."/>
            <person name="Ohji S."/>
            <person name="Ichikawa N."/>
        </authorList>
    </citation>
    <scope>NUCLEOTIDE SEQUENCE [LARGE SCALE GENOMIC DNA]</scope>
    <source>
        <strain evidence="1 4">NBRC 103243</strain>
    </source>
</reference>
<dbReference type="EMBL" id="BJUX01000035">
    <property type="protein sequence ID" value="GEK90147.1"/>
    <property type="molecule type" value="Genomic_DNA"/>
</dbReference>
<dbReference type="Proteomes" id="UP000321425">
    <property type="component" value="Unassembled WGS sequence"/>
</dbReference>
<dbReference type="AlphaFoldDB" id="A0A1H7WSN9"/>
<dbReference type="EMBL" id="FOBL01000039">
    <property type="protein sequence ID" value="SEM24552.1"/>
    <property type="molecule type" value="Genomic_DNA"/>
</dbReference>
<evidence type="ECO:0000313" key="4">
    <source>
        <dbReference type="Proteomes" id="UP000321425"/>
    </source>
</evidence>
<organism evidence="2 3">
    <name type="scientific">Alkalibacterium putridalgicola</name>
    <dbReference type="NCBI Taxonomy" id="426703"/>
    <lineage>
        <taxon>Bacteria</taxon>
        <taxon>Bacillati</taxon>
        <taxon>Bacillota</taxon>
        <taxon>Bacilli</taxon>
        <taxon>Lactobacillales</taxon>
        <taxon>Carnobacteriaceae</taxon>
        <taxon>Alkalibacterium</taxon>
    </lineage>
</organism>
<proteinExistence type="predicted"/>
<evidence type="ECO:0000313" key="2">
    <source>
        <dbReference type="EMBL" id="SEM24552.1"/>
    </source>
</evidence>
<evidence type="ECO:0000313" key="3">
    <source>
        <dbReference type="Proteomes" id="UP000198548"/>
    </source>
</evidence>
<name>A0A1H7WSN9_9LACT</name>
<accession>A0A1H7WSN9</accession>
<dbReference type="Proteomes" id="UP000198548">
    <property type="component" value="Unassembled WGS sequence"/>
</dbReference>
<keyword evidence="4" id="KW-1185">Reference proteome</keyword>
<sequence>MFNQKRMIIGETALMLSPVLLPTIVSTQQVYAAENNETQ</sequence>